<sequence length="269" mass="30499">MDPMSNLSIIRLYENIVSSGDTRTDTKRSSDVSADSSNNGFMTPSSLTVDLVHYKELFSKLRFSYLEQVTKEKFLRAITSDIPLFVEPQENSRLEQQLAEEKIALKKQKEEVERLVTELETQGKELARRYEAVQLQKTRLSELPTKISELESQISALQSSHPSPVKNSNPELNLSLPQTLSLLSDRKSEASDLEAQIKALQAQIPQKRRELENAEDELHPLMGQKKTVVGLAKQVRQRREEGGIDETEEQGRWYRASEAVLVEMLGVSS</sequence>
<keyword evidence="1" id="KW-0175">Coiled coil</keyword>
<dbReference type="EMBL" id="KN847558">
    <property type="protein sequence ID" value="KIW00980.1"/>
    <property type="molecule type" value="Genomic_DNA"/>
</dbReference>
<name>A0A0D2A3J7_9PEZI</name>
<dbReference type="HOGENOM" id="CLU_060160_0_0_1"/>
<dbReference type="Pfam" id="PF20882">
    <property type="entry name" value="Sos7"/>
    <property type="match status" value="1"/>
</dbReference>
<feature type="region of interest" description="Disordered" evidence="2">
    <location>
        <begin position="20"/>
        <end position="39"/>
    </location>
</feature>
<dbReference type="Proteomes" id="UP000053259">
    <property type="component" value="Unassembled WGS sequence"/>
</dbReference>
<accession>A0A0D2A3J7</accession>
<keyword evidence="5" id="KW-1185">Reference proteome</keyword>
<dbReference type="OrthoDB" id="18959at2759"/>
<organism evidence="4 5">
    <name type="scientific">Verruconis gallopava</name>
    <dbReference type="NCBI Taxonomy" id="253628"/>
    <lineage>
        <taxon>Eukaryota</taxon>
        <taxon>Fungi</taxon>
        <taxon>Dikarya</taxon>
        <taxon>Ascomycota</taxon>
        <taxon>Pezizomycotina</taxon>
        <taxon>Dothideomycetes</taxon>
        <taxon>Pleosporomycetidae</taxon>
        <taxon>Venturiales</taxon>
        <taxon>Sympoventuriaceae</taxon>
        <taxon>Verruconis</taxon>
    </lineage>
</organism>
<dbReference type="InterPro" id="IPR037475">
    <property type="entry name" value="Sos7"/>
</dbReference>
<proteinExistence type="predicted"/>
<evidence type="ECO:0000313" key="4">
    <source>
        <dbReference type="EMBL" id="KIW00980.1"/>
    </source>
</evidence>
<dbReference type="RefSeq" id="XP_016210849.1">
    <property type="nucleotide sequence ID" value="XM_016361274.1"/>
</dbReference>
<dbReference type="GO" id="GO:0051315">
    <property type="term" value="P:attachment of mitotic spindle microtubules to kinetochore"/>
    <property type="evidence" value="ECO:0007669"/>
    <property type="project" value="TreeGrafter"/>
</dbReference>
<evidence type="ECO:0000313" key="5">
    <source>
        <dbReference type="Proteomes" id="UP000053259"/>
    </source>
</evidence>
<dbReference type="InterPro" id="IPR048781">
    <property type="entry name" value="Sos7_CC"/>
</dbReference>
<dbReference type="STRING" id="253628.A0A0D2A3J7"/>
<dbReference type="PANTHER" id="PTHR37329:SF1">
    <property type="entry name" value="KINETOCHORE PROTEIN SOS7"/>
    <property type="match status" value="1"/>
</dbReference>
<evidence type="ECO:0000256" key="2">
    <source>
        <dbReference type="SAM" id="MobiDB-lite"/>
    </source>
</evidence>
<feature type="coiled-coil region" evidence="1">
    <location>
        <begin position="91"/>
        <end position="136"/>
    </location>
</feature>
<dbReference type="GeneID" id="27315475"/>
<reference evidence="4 5" key="1">
    <citation type="submission" date="2015-01" db="EMBL/GenBank/DDBJ databases">
        <title>The Genome Sequence of Ochroconis gallopava CBS43764.</title>
        <authorList>
            <consortium name="The Broad Institute Genomics Platform"/>
            <person name="Cuomo C."/>
            <person name="de Hoog S."/>
            <person name="Gorbushina A."/>
            <person name="Stielow B."/>
            <person name="Teixiera M."/>
            <person name="Abouelleil A."/>
            <person name="Chapman S.B."/>
            <person name="Priest M."/>
            <person name="Young S.K."/>
            <person name="Wortman J."/>
            <person name="Nusbaum C."/>
            <person name="Birren B."/>
        </authorList>
    </citation>
    <scope>NUCLEOTIDE SEQUENCE [LARGE SCALE GENOMIC DNA]</scope>
    <source>
        <strain evidence="4 5">CBS 43764</strain>
    </source>
</reference>
<protein>
    <recommendedName>
        <fullName evidence="3">Kinetochore protein Sos7 coiled-coil domain-containing protein</fullName>
    </recommendedName>
</protein>
<gene>
    <name evidence="4" type="ORF">PV09_07502</name>
</gene>
<dbReference type="GO" id="GO:0000776">
    <property type="term" value="C:kinetochore"/>
    <property type="evidence" value="ECO:0007669"/>
    <property type="project" value="InterPro"/>
</dbReference>
<evidence type="ECO:0000259" key="3">
    <source>
        <dbReference type="Pfam" id="PF20882"/>
    </source>
</evidence>
<evidence type="ECO:0000256" key="1">
    <source>
        <dbReference type="SAM" id="Coils"/>
    </source>
</evidence>
<dbReference type="AlphaFoldDB" id="A0A0D2A3J7"/>
<feature type="domain" description="Kinetochore protein Sos7 coiled-coil" evidence="3">
    <location>
        <begin position="56"/>
        <end position="130"/>
    </location>
</feature>
<dbReference type="InParanoid" id="A0A0D2A3J7"/>
<dbReference type="PANTHER" id="PTHR37329">
    <property type="entry name" value="KINETOCHORE PROTEIN SOS7"/>
    <property type="match status" value="1"/>
</dbReference>
<feature type="coiled-coil region" evidence="1">
    <location>
        <begin position="183"/>
        <end position="217"/>
    </location>
</feature>
<dbReference type="VEuPathDB" id="FungiDB:PV09_07502"/>
<dbReference type="GO" id="GO:0034501">
    <property type="term" value="P:protein localization to kinetochore"/>
    <property type="evidence" value="ECO:0007669"/>
    <property type="project" value="InterPro"/>
</dbReference>